<evidence type="ECO:0000259" key="13">
    <source>
        <dbReference type="Pfam" id="PF06662"/>
    </source>
</evidence>
<evidence type="ECO:0000256" key="9">
    <source>
        <dbReference type="ARBA" id="ARBA00022989"/>
    </source>
</evidence>
<evidence type="ECO:0000313" key="16">
    <source>
        <dbReference type="Proteomes" id="UP000549394"/>
    </source>
</evidence>
<dbReference type="PANTHER" id="PTHR13174">
    <property type="entry name" value="D-GLUCURONYL C5-EPIMERASE"/>
    <property type="match status" value="1"/>
</dbReference>
<evidence type="ECO:0000259" key="14">
    <source>
        <dbReference type="Pfam" id="PF21174"/>
    </source>
</evidence>
<dbReference type="GO" id="GO:0030210">
    <property type="term" value="P:heparin proteoglycan biosynthetic process"/>
    <property type="evidence" value="ECO:0007669"/>
    <property type="project" value="UniProtKB-UniPathway"/>
</dbReference>
<evidence type="ECO:0000256" key="10">
    <source>
        <dbReference type="ARBA" id="ARBA00023136"/>
    </source>
</evidence>
<keyword evidence="11" id="KW-0413">Isomerase</keyword>
<dbReference type="OrthoDB" id="5914444at2759"/>
<evidence type="ECO:0000256" key="1">
    <source>
        <dbReference type="ARBA" id="ARBA00000434"/>
    </source>
</evidence>
<dbReference type="GO" id="GO:0005794">
    <property type="term" value="C:Golgi apparatus"/>
    <property type="evidence" value="ECO:0007669"/>
    <property type="project" value="TreeGrafter"/>
</dbReference>
<dbReference type="Gene3D" id="1.50.10.20">
    <property type="match status" value="1"/>
</dbReference>
<reference evidence="15 16" key="1">
    <citation type="submission" date="2020-08" db="EMBL/GenBank/DDBJ databases">
        <authorList>
            <person name="Hejnol A."/>
        </authorList>
    </citation>
    <scope>NUCLEOTIDE SEQUENCE [LARGE SCALE GENOMIC DNA]</scope>
</reference>
<dbReference type="GO" id="GO:0047464">
    <property type="term" value="F:heparosan-N-sulfate-glucuronate 5-epimerase activity"/>
    <property type="evidence" value="ECO:0007669"/>
    <property type="project" value="UniProtKB-EC"/>
</dbReference>
<evidence type="ECO:0000256" key="7">
    <source>
        <dbReference type="ARBA" id="ARBA00022692"/>
    </source>
</evidence>
<dbReference type="Pfam" id="PF06662">
    <property type="entry name" value="C5-epim_C"/>
    <property type="match status" value="1"/>
</dbReference>
<keyword evidence="9" id="KW-1133">Transmembrane helix</keyword>
<dbReference type="EC" id="5.1.3.17" evidence="6"/>
<dbReference type="AlphaFoldDB" id="A0A7I8VJV8"/>
<comment type="caution">
    <text evidence="15">The sequence shown here is derived from an EMBL/GenBank/DDBJ whole genome shotgun (WGS) entry which is preliminary data.</text>
</comment>
<evidence type="ECO:0000256" key="4">
    <source>
        <dbReference type="ARBA" id="ARBA00005093"/>
    </source>
</evidence>
<dbReference type="Pfam" id="PF21174">
    <property type="entry name" value="Glce_b_sandwich"/>
    <property type="match status" value="1"/>
</dbReference>
<organism evidence="15 16">
    <name type="scientific">Dimorphilus gyrociliatus</name>
    <dbReference type="NCBI Taxonomy" id="2664684"/>
    <lineage>
        <taxon>Eukaryota</taxon>
        <taxon>Metazoa</taxon>
        <taxon>Spiralia</taxon>
        <taxon>Lophotrochozoa</taxon>
        <taxon>Annelida</taxon>
        <taxon>Polychaeta</taxon>
        <taxon>Polychaeta incertae sedis</taxon>
        <taxon>Dinophilidae</taxon>
        <taxon>Dimorphilus</taxon>
    </lineage>
</organism>
<comment type="catalytic activity">
    <reaction evidence="1">
        <text>[heparosan-N-sulfate](n) = [heparan-N-sulfate](n)</text>
        <dbReference type="Rhea" id="RHEA:20197"/>
        <dbReference type="Rhea" id="RHEA-COMP:9556"/>
        <dbReference type="Rhea" id="RHEA-COMP:9557"/>
        <dbReference type="ChEBI" id="CHEBI:58041"/>
        <dbReference type="ChEBI" id="CHEBI:58287"/>
        <dbReference type="EC" id="5.1.3.17"/>
    </reaction>
</comment>
<keyword evidence="10" id="KW-0472">Membrane</keyword>
<keyword evidence="8" id="KW-0735">Signal-anchor</keyword>
<comment type="pathway">
    <text evidence="4">Glycan metabolism; heparan sulfate biosynthesis.</text>
</comment>
<dbReference type="PANTHER" id="PTHR13174:SF3">
    <property type="entry name" value="D-GLUCURONYL C5-EPIMERASE"/>
    <property type="match status" value="1"/>
</dbReference>
<keyword evidence="16" id="KW-1185">Reference proteome</keyword>
<feature type="domain" description="D-glucuronyl C5-epimerase C-terminal" evidence="13">
    <location>
        <begin position="290"/>
        <end position="477"/>
    </location>
</feature>
<protein>
    <recommendedName>
        <fullName evidence="6">heparosan-N-sulfate-glucuronate 5-epimerase</fullName>
        <ecNumber evidence="6">5.1.3.17</ecNumber>
    </recommendedName>
</protein>
<evidence type="ECO:0000256" key="11">
    <source>
        <dbReference type="ARBA" id="ARBA00023235"/>
    </source>
</evidence>
<accession>A0A7I8VJV8</accession>
<dbReference type="UniPathway" id="UPA00862"/>
<proteinExistence type="inferred from homology"/>
<keyword evidence="7" id="KW-0812">Transmembrane</keyword>
<evidence type="ECO:0000313" key="15">
    <source>
        <dbReference type="EMBL" id="CAD5115988.1"/>
    </source>
</evidence>
<sequence length="489" mass="55672">MFLQRGHECYFSSVTHWTNVYGQLVQSPDKKQAFSFQHSYSRVIEPESQHTPSGPFMTFKFYNVEIRDRVKCVSAVDGVPISTQWGSQGHYYPIQIAQYGLSHYSKYLASNEESRKSTFLENGKFSNLWNVHSCETNSNKEILSYKCDNSGSISMPIDSSLKYEHFSVDWKISKNSTLLLVVEVKGGETFNLYYVQSNTLIKSRGNNIFYGFGKKSSGSDWFKLTRNIAIDVLKGMILRKPKKMKKKNKILVNLLKIQFFGNGAIDNMTLSNQAHLDYFYYASKWLLLNQDKSGGWPINVDRNLANGELELSAGWYSAMAQGQAMSLLCRAYSRTGKKEYLEAAKKAAFILSTPSSKGGVKAKFADKYDWYEEYPTQPPSFVLNGFIYALIGLYDVYTLTEDQLSGKLYSDGMESLQTLLPLYDSGSGSFYDLRHYSLPGTAPNLARWDYHTTHINQLLLLNTIEQSSIFTKTAARWVGYMKGHRAKHN</sequence>
<evidence type="ECO:0000256" key="5">
    <source>
        <dbReference type="ARBA" id="ARBA00005584"/>
    </source>
</evidence>
<dbReference type="InterPro" id="IPR039721">
    <property type="entry name" value="C5-epimerase"/>
</dbReference>
<dbReference type="SUPFAM" id="SSF81853">
    <property type="entry name" value="Family 10 polysaccharide lyase"/>
    <property type="match status" value="1"/>
</dbReference>
<evidence type="ECO:0000256" key="3">
    <source>
        <dbReference type="ARBA" id="ARBA00004841"/>
    </source>
</evidence>
<evidence type="ECO:0000256" key="12">
    <source>
        <dbReference type="ARBA" id="ARBA00037847"/>
    </source>
</evidence>
<dbReference type="EMBL" id="CAJFCJ010000006">
    <property type="protein sequence ID" value="CAD5115988.1"/>
    <property type="molecule type" value="Genomic_DNA"/>
</dbReference>
<name>A0A7I8VJV8_9ANNE</name>
<dbReference type="Proteomes" id="UP000549394">
    <property type="component" value="Unassembled WGS sequence"/>
</dbReference>
<dbReference type="InterPro" id="IPR010598">
    <property type="entry name" value="C5-epim_C"/>
</dbReference>
<evidence type="ECO:0000256" key="2">
    <source>
        <dbReference type="ARBA" id="ARBA00004606"/>
    </source>
</evidence>
<comment type="subcellular location">
    <subcellularLocation>
        <location evidence="12">Endomembrane system</location>
        <topology evidence="12">Single-pass membrane protein</topology>
    </subcellularLocation>
    <subcellularLocation>
        <location evidence="2">Membrane</location>
        <topology evidence="2">Single-pass type II membrane protein</topology>
    </subcellularLocation>
</comment>
<evidence type="ECO:0000256" key="8">
    <source>
        <dbReference type="ARBA" id="ARBA00022968"/>
    </source>
</evidence>
<gene>
    <name evidence="15" type="ORF">DGYR_LOCUS4667</name>
</gene>
<dbReference type="InterPro" id="IPR059154">
    <property type="entry name" value="Glce_b_sandwich"/>
</dbReference>
<feature type="domain" description="D-glucuronyl C5-epimerase beta-sandwich" evidence="14">
    <location>
        <begin position="140"/>
        <end position="262"/>
    </location>
</feature>
<dbReference type="GO" id="GO:0015012">
    <property type="term" value="P:heparan sulfate proteoglycan biosynthetic process"/>
    <property type="evidence" value="ECO:0007669"/>
    <property type="project" value="InterPro"/>
</dbReference>
<comment type="pathway">
    <text evidence="3">Glycan metabolism; heparin biosynthesis.</text>
</comment>
<comment type="similarity">
    <text evidence="5">Belongs to the D-glucuronyl C5-epimerase family.</text>
</comment>
<evidence type="ECO:0000256" key="6">
    <source>
        <dbReference type="ARBA" id="ARBA00012087"/>
    </source>
</evidence>